<evidence type="ECO:0000313" key="2">
    <source>
        <dbReference type="Proteomes" id="UP000027073"/>
    </source>
</evidence>
<sequence>MTGDQSRALYWQLPAGLRGDVIQISVGSQEGHGDGGTREHLPLHMWAALPSQLNGGRWHGGALAEVSEETIDLFVEEGKAGGGAVVLTCQGFGEYEVPRVFEDLGDLGDVLEYVVLEAGQKDREFPDALKKLLPFALSRMRFNL</sequence>
<dbReference type="VEuPathDB" id="FungiDB:PLEOSDRAFT_1081507"/>
<evidence type="ECO:0000313" key="1">
    <source>
        <dbReference type="EMBL" id="KDQ32299.1"/>
    </source>
</evidence>
<dbReference type="InParanoid" id="A0A067NWL7"/>
<proteinExistence type="predicted"/>
<dbReference type="AlphaFoldDB" id="A0A067NWL7"/>
<organism evidence="1 2">
    <name type="scientific">Pleurotus ostreatus (strain PC15)</name>
    <name type="common">Oyster mushroom</name>
    <dbReference type="NCBI Taxonomy" id="1137138"/>
    <lineage>
        <taxon>Eukaryota</taxon>
        <taxon>Fungi</taxon>
        <taxon>Dikarya</taxon>
        <taxon>Basidiomycota</taxon>
        <taxon>Agaricomycotina</taxon>
        <taxon>Agaricomycetes</taxon>
        <taxon>Agaricomycetidae</taxon>
        <taxon>Agaricales</taxon>
        <taxon>Pleurotineae</taxon>
        <taxon>Pleurotaceae</taxon>
        <taxon>Pleurotus</taxon>
    </lineage>
</organism>
<dbReference type="EMBL" id="KL198005">
    <property type="protein sequence ID" value="KDQ32299.1"/>
    <property type="molecule type" value="Genomic_DNA"/>
</dbReference>
<dbReference type="Proteomes" id="UP000027073">
    <property type="component" value="Unassembled WGS sequence"/>
</dbReference>
<name>A0A067NWL7_PLEO1</name>
<reference evidence="2" key="1">
    <citation type="journal article" date="2014" name="Proc. Natl. Acad. Sci. U.S.A.">
        <title>Extensive sampling of basidiomycete genomes demonstrates inadequacy of the white-rot/brown-rot paradigm for wood decay fungi.</title>
        <authorList>
            <person name="Riley R."/>
            <person name="Salamov A.A."/>
            <person name="Brown D.W."/>
            <person name="Nagy L.G."/>
            <person name="Floudas D."/>
            <person name="Held B.W."/>
            <person name="Levasseur A."/>
            <person name="Lombard V."/>
            <person name="Morin E."/>
            <person name="Otillar R."/>
            <person name="Lindquist E.A."/>
            <person name="Sun H."/>
            <person name="LaButti K.M."/>
            <person name="Schmutz J."/>
            <person name="Jabbour D."/>
            <person name="Luo H."/>
            <person name="Baker S.E."/>
            <person name="Pisabarro A.G."/>
            <person name="Walton J.D."/>
            <person name="Blanchette R.A."/>
            <person name="Henrissat B."/>
            <person name="Martin F."/>
            <person name="Cullen D."/>
            <person name="Hibbett D.S."/>
            <person name="Grigoriev I.V."/>
        </authorList>
    </citation>
    <scope>NUCLEOTIDE SEQUENCE [LARGE SCALE GENOMIC DNA]</scope>
    <source>
        <strain evidence="2">PC15</strain>
    </source>
</reference>
<accession>A0A067NWL7</accession>
<gene>
    <name evidence="1" type="ORF">PLEOSDRAFT_1081507</name>
</gene>
<dbReference type="HOGENOM" id="CLU_1797265_0_0_1"/>
<protein>
    <submittedName>
        <fullName evidence="1">Uncharacterized protein</fullName>
    </submittedName>
</protein>